<dbReference type="EMBL" id="JBITYG010000001">
    <property type="protein sequence ID" value="MFI9099293.1"/>
    <property type="molecule type" value="Genomic_DNA"/>
</dbReference>
<reference evidence="2 3" key="1">
    <citation type="submission" date="2024-10" db="EMBL/GenBank/DDBJ databases">
        <title>The Natural Products Discovery Center: Release of the First 8490 Sequenced Strains for Exploring Actinobacteria Biosynthetic Diversity.</title>
        <authorList>
            <person name="Kalkreuter E."/>
            <person name="Kautsar S.A."/>
            <person name="Yang D."/>
            <person name="Bader C.D."/>
            <person name="Teijaro C.N."/>
            <person name="Fluegel L."/>
            <person name="Davis C.M."/>
            <person name="Simpson J.R."/>
            <person name="Lauterbach L."/>
            <person name="Steele A.D."/>
            <person name="Gui C."/>
            <person name="Meng S."/>
            <person name="Li G."/>
            <person name="Viehrig K."/>
            <person name="Ye F."/>
            <person name="Su P."/>
            <person name="Kiefer A.F."/>
            <person name="Nichols A."/>
            <person name="Cepeda A.J."/>
            <person name="Yan W."/>
            <person name="Fan B."/>
            <person name="Jiang Y."/>
            <person name="Adhikari A."/>
            <person name="Zheng C.-J."/>
            <person name="Schuster L."/>
            <person name="Cowan T.M."/>
            <person name="Smanski M.J."/>
            <person name="Chevrette M.G."/>
            <person name="De Carvalho L.P.S."/>
            <person name="Shen B."/>
        </authorList>
    </citation>
    <scope>NUCLEOTIDE SEQUENCE [LARGE SCALE GENOMIC DNA]</scope>
    <source>
        <strain evidence="2 3">NPDC053399</strain>
    </source>
</reference>
<comment type="caution">
    <text evidence="2">The sequence shown here is derived from an EMBL/GenBank/DDBJ whole genome shotgun (WGS) entry which is preliminary data.</text>
</comment>
<sequence>MVTRPATGGPAALAETPAPQQREAAVQARVAELEALLGDPTDPGNPCGYQAVLNADRAAVPFSRGEGLLDDFGMNREFVPSRLGGRLDSIDTLVRVMRPVFRRDVGLGMSYGMMSYMAASDVWMAGSDAQQEWLAGSMLRGAKAAIAQHETAHSNQLVRSQVAARRADGGGFLLSGGKPVINNLARSEALVLFCRTDPAPGSRSHSVLLLNPGELPADRSRIVPHQMPVGLRGNAFAGVEFDDCPVPESALLGPVGSGIETALRSFQISRTVIAATALAAVDTSLRTAVRFDHEHRGGGWGGARSDSQRTDAAATGAFVNLLLYDSLALVAMRAIHLLPTQTSVYSAALKYLLPRILTETMYDLSIVLGAGFYTREGTLGIFQKHVRDVPVLSLGHAGSVACQATVIPQLHRLARQSWFVEDDAPAGLFRPRAELPPLRTESLSLACGRDSLSASLLSVAAAIPGRSPVERALRGLAGQLVEEFRDLRDRVLALEPADRTTPVGPASFALMDRYALLLAASAVLGVWRHNQDGSDPFLADPAWAAAALHRIARRLGAKVPDLPGECETRLRHEVHVRFSAQRSYDLYNTPIPG</sequence>
<protein>
    <submittedName>
        <fullName evidence="2">Acyl-CoA dehydrogenase</fullName>
        <ecNumber evidence="2">1.3.8.-</ecNumber>
    </submittedName>
</protein>
<evidence type="ECO:0000313" key="2">
    <source>
        <dbReference type="EMBL" id="MFI9099293.1"/>
    </source>
</evidence>
<dbReference type="RefSeq" id="WP_399643599.1">
    <property type="nucleotide sequence ID" value="NZ_JBITYG010000001.1"/>
</dbReference>
<dbReference type="SUPFAM" id="SSF56645">
    <property type="entry name" value="Acyl-CoA dehydrogenase NM domain-like"/>
    <property type="match status" value="1"/>
</dbReference>
<dbReference type="PANTHER" id="PTHR43884:SF12">
    <property type="entry name" value="ISOVALERYL-COA DEHYDROGENASE, MITOCHONDRIAL-RELATED"/>
    <property type="match status" value="1"/>
</dbReference>
<dbReference type="InterPro" id="IPR037069">
    <property type="entry name" value="AcylCoA_DH/ox_N_sf"/>
</dbReference>
<dbReference type="GO" id="GO:0016491">
    <property type="term" value="F:oxidoreductase activity"/>
    <property type="evidence" value="ECO:0007669"/>
    <property type="project" value="UniProtKB-KW"/>
</dbReference>
<dbReference type="InterPro" id="IPR009100">
    <property type="entry name" value="AcylCoA_DH/oxidase_NM_dom_sf"/>
</dbReference>
<dbReference type="PANTHER" id="PTHR43884">
    <property type="entry name" value="ACYL-COA DEHYDROGENASE"/>
    <property type="match status" value="1"/>
</dbReference>
<organism evidence="2 3">
    <name type="scientific">Streptomyces fildesensis</name>
    <dbReference type="NCBI Taxonomy" id="375757"/>
    <lineage>
        <taxon>Bacteria</taxon>
        <taxon>Bacillati</taxon>
        <taxon>Actinomycetota</taxon>
        <taxon>Actinomycetes</taxon>
        <taxon>Kitasatosporales</taxon>
        <taxon>Streptomycetaceae</taxon>
        <taxon>Streptomyces</taxon>
    </lineage>
</organism>
<dbReference type="SUPFAM" id="SSF47203">
    <property type="entry name" value="Acyl-CoA dehydrogenase C-terminal domain-like"/>
    <property type="match status" value="1"/>
</dbReference>
<dbReference type="EC" id="1.3.8.-" evidence="2"/>
<evidence type="ECO:0000256" key="1">
    <source>
        <dbReference type="SAM" id="MobiDB-lite"/>
    </source>
</evidence>
<dbReference type="Gene3D" id="1.10.540.10">
    <property type="entry name" value="Acyl-CoA dehydrogenase/oxidase, N-terminal domain"/>
    <property type="match status" value="1"/>
</dbReference>
<dbReference type="InterPro" id="IPR046373">
    <property type="entry name" value="Acyl-CoA_Oxase/DH_mid-dom_sf"/>
</dbReference>
<dbReference type="InterPro" id="IPR036250">
    <property type="entry name" value="AcylCo_DH-like_C"/>
</dbReference>
<gene>
    <name evidence="2" type="ORF">ACIGXA_02125</name>
</gene>
<evidence type="ECO:0000313" key="3">
    <source>
        <dbReference type="Proteomes" id="UP001614394"/>
    </source>
</evidence>
<dbReference type="Gene3D" id="2.40.110.10">
    <property type="entry name" value="Butyryl-CoA Dehydrogenase, subunit A, domain 2"/>
    <property type="match status" value="1"/>
</dbReference>
<keyword evidence="3" id="KW-1185">Reference proteome</keyword>
<dbReference type="Gene3D" id="1.20.140.10">
    <property type="entry name" value="Butyryl-CoA Dehydrogenase, subunit A, domain 3"/>
    <property type="match status" value="1"/>
</dbReference>
<feature type="region of interest" description="Disordered" evidence="1">
    <location>
        <begin position="1"/>
        <end position="20"/>
    </location>
</feature>
<name>A0ABW8BYQ1_9ACTN</name>
<dbReference type="Proteomes" id="UP001614394">
    <property type="component" value="Unassembled WGS sequence"/>
</dbReference>
<accession>A0ABW8BYQ1</accession>
<proteinExistence type="predicted"/>
<dbReference type="CDD" id="cd00567">
    <property type="entry name" value="ACAD"/>
    <property type="match status" value="1"/>
</dbReference>
<keyword evidence="2" id="KW-0560">Oxidoreductase</keyword>